<comment type="caution">
    <text evidence="1">The sequence shown here is derived from an EMBL/GenBank/DDBJ whole genome shotgun (WGS) entry which is preliminary data.</text>
</comment>
<keyword evidence="2" id="KW-1185">Reference proteome</keyword>
<sequence length="41" mass="5125">MIRTPYFVEKRHEHKSEKLEKSRKDFHLAQFYDLAEKMNSR</sequence>
<evidence type="ECO:0000313" key="2">
    <source>
        <dbReference type="Proteomes" id="UP000004947"/>
    </source>
</evidence>
<name>A6DGS7_9BACT</name>
<dbReference type="EMBL" id="ABCK01000002">
    <property type="protein sequence ID" value="EDM29394.1"/>
    <property type="molecule type" value="Genomic_DNA"/>
</dbReference>
<accession>A6DGS7</accession>
<evidence type="ECO:0000313" key="1">
    <source>
        <dbReference type="EMBL" id="EDM29394.1"/>
    </source>
</evidence>
<dbReference type="AlphaFoldDB" id="A6DGS7"/>
<reference evidence="1 2" key="1">
    <citation type="journal article" date="2010" name="J. Bacteriol.">
        <title>Genome sequence of Lentisphaera araneosa HTCC2155T, the type species of the order Lentisphaerales in the phylum Lentisphaerae.</title>
        <authorList>
            <person name="Thrash J.C."/>
            <person name="Cho J.C."/>
            <person name="Vergin K.L."/>
            <person name="Morris R.M."/>
            <person name="Giovannoni S.J."/>
        </authorList>
    </citation>
    <scope>NUCLEOTIDE SEQUENCE [LARGE SCALE GENOMIC DNA]</scope>
    <source>
        <strain evidence="1 2">HTCC2155</strain>
    </source>
</reference>
<dbReference type="Proteomes" id="UP000004947">
    <property type="component" value="Unassembled WGS sequence"/>
</dbReference>
<gene>
    <name evidence="1" type="ORF">LNTAR_23429</name>
</gene>
<organism evidence="1 2">
    <name type="scientific">Lentisphaera araneosa HTCC2155</name>
    <dbReference type="NCBI Taxonomy" id="313628"/>
    <lineage>
        <taxon>Bacteria</taxon>
        <taxon>Pseudomonadati</taxon>
        <taxon>Lentisphaerota</taxon>
        <taxon>Lentisphaeria</taxon>
        <taxon>Lentisphaerales</taxon>
        <taxon>Lentisphaeraceae</taxon>
        <taxon>Lentisphaera</taxon>
    </lineage>
</organism>
<protein>
    <submittedName>
        <fullName evidence="1">Uncharacterized protein</fullName>
    </submittedName>
</protein>
<proteinExistence type="predicted"/>